<gene>
    <name evidence="2" type="ORF">LQ564_04670</name>
</gene>
<dbReference type="RefSeq" id="WP_231056903.1">
    <property type="nucleotide sequence ID" value="NZ_JAJNOC010000001.1"/>
</dbReference>
<protein>
    <submittedName>
        <fullName evidence="2">Uncharacterized protein</fullName>
    </submittedName>
</protein>
<keyword evidence="3" id="KW-1185">Reference proteome</keyword>
<feature type="chain" id="PRO_5045483247" evidence="1">
    <location>
        <begin position="21"/>
        <end position="194"/>
    </location>
</feature>
<accession>A0ABS8Q1I8</accession>
<evidence type="ECO:0000313" key="3">
    <source>
        <dbReference type="Proteomes" id="UP001179361"/>
    </source>
</evidence>
<proteinExistence type="predicted"/>
<name>A0ABS8Q1I8_9BURK</name>
<dbReference type="EMBL" id="JAJNOC010000001">
    <property type="protein sequence ID" value="MCD2515601.1"/>
    <property type="molecule type" value="Genomic_DNA"/>
</dbReference>
<feature type="signal peptide" evidence="1">
    <location>
        <begin position="1"/>
        <end position="20"/>
    </location>
</feature>
<comment type="caution">
    <text evidence="2">The sequence shown here is derived from an EMBL/GenBank/DDBJ whole genome shotgun (WGS) entry which is preliminary data.</text>
</comment>
<organism evidence="2 3">
    <name type="scientific">Massilia phyllostachyos</name>
    <dbReference type="NCBI Taxonomy" id="2898585"/>
    <lineage>
        <taxon>Bacteria</taxon>
        <taxon>Pseudomonadati</taxon>
        <taxon>Pseudomonadota</taxon>
        <taxon>Betaproteobacteria</taxon>
        <taxon>Burkholderiales</taxon>
        <taxon>Oxalobacteraceae</taxon>
        <taxon>Telluria group</taxon>
        <taxon>Massilia</taxon>
    </lineage>
</organism>
<keyword evidence="1" id="KW-0732">Signal</keyword>
<reference evidence="2" key="1">
    <citation type="submission" date="2021-11" db="EMBL/GenBank/DDBJ databases">
        <title>The complete genome of Massilia sp sp. G4R7.</title>
        <authorList>
            <person name="Liu L."/>
            <person name="Yue J."/>
            <person name="Yuan J."/>
            <person name="Yang F."/>
            <person name="Li L."/>
        </authorList>
    </citation>
    <scope>NUCLEOTIDE SEQUENCE</scope>
    <source>
        <strain evidence="2">G4R7</strain>
    </source>
</reference>
<sequence>MNNISRLAILLVCTIGAAQAAEPMPELGMPLGKKMAMPILPCAEQEAGVEAAALCWVKPPRDLEDRTVGTLKVSASADGGQWSASGVYHVAVGYDGKLISVGVHSSQPDEFEKIRHALSVRFGGPARGTGQNGSITSTSWNWKDAVIDLACVRDSGCVTNFALIDRGENMRRNLANRPFLMDEASEKMRQRTVR</sequence>
<evidence type="ECO:0000256" key="1">
    <source>
        <dbReference type="SAM" id="SignalP"/>
    </source>
</evidence>
<evidence type="ECO:0000313" key="2">
    <source>
        <dbReference type="EMBL" id="MCD2515601.1"/>
    </source>
</evidence>
<dbReference type="Proteomes" id="UP001179361">
    <property type="component" value="Unassembled WGS sequence"/>
</dbReference>